<protein>
    <submittedName>
        <fullName evidence="1">Uncharacterized protein</fullName>
    </submittedName>
</protein>
<evidence type="ECO:0000313" key="2">
    <source>
        <dbReference type="Proteomes" id="UP000636479"/>
    </source>
</evidence>
<dbReference type="Gene3D" id="3.80.10.10">
    <property type="entry name" value="Ribonuclease Inhibitor"/>
    <property type="match status" value="1"/>
</dbReference>
<organism evidence="1 2">
    <name type="scientific">Mycena indigotica</name>
    <dbReference type="NCBI Taxonomy" id="2126181"/>
    <lineage>
        <taxon>Eukaryota</taxon>
        <taxon>Fungi</taxon>
        <taxon>Dikarya</taxon>
        <taxon>Basidiomycota</taxon>
        <taxon>Agaricomycotina</taxon>
        <taxon>Agaricomycetes</taxon>
        <taxon>Agaricomycetidae</taxon>
        <taxon>Agaricales</taxon>
        <taxon>Marasmiineae</taxon>
        <taxon>Mycenaceae</taxon>
        <taxon>Mycena</taxon>
    </lineage>
</organism>
<sequence>MPSLCDLPNELLTEFARYYPALYCPLQADAMPLGTQANDYTGVDTLRALAQTCVHLRAVFQPLLWRDASLYFEPRKPGRYGGTGRRRERKAERKLAALRRAVDVHGYIRSLTVTLHECTVDNWHPVVELARVLQCLPRLVTLVITGIRASAGSAKNLCASLMKTAFDGKTFPSVKDLTTDTNDTDIVLALESFPRLTALNMGDMAIQIRVGDLRLIAEYCPHIERLHNIWLPYSNEIDMLPELARALSGGFPKLRYLSLTGGITKECLQGLALCRFRHLEQLTLRYTERVPFTCDAGTTVRSIVPDALVEDLVAECGRILTASGAKNRRMVCIEFKQQSWMPRRDRIVETTETFHF</sequence>
<comment type="caution">
    <text evidence="1">The sequence shown here is derived from an EMBL/GenBank/DDBJ whole genome shotgun (WGS) entry which is preliminary data.</text>
</comment>
<gene>
    <name evidence="1" type="ORF">MIND_00646800</name>
</gene>
<dbReference type="Proteomes" id="UP000636479">
    <property type="component" value="Unassembled WGS sequence"/>
</dbReference>
<dbReference type="AlphaFoldDB" id="A0A8H6ST01"/>
<name>A0A8H6ST01_9AGAR</name>
<dbReference type="SUPFAM" id="SSF52047">
    <property type="entry name" value="RNI-like"/>
    <property type="match status" value="1"/>
</dbReference>
<proteinExistence type="predicted"/>
<accession>A0A8H6ST01</accession>
<keyword evidence="2" id="KW-1185">Reference proteome</keyword>
<evidence type="ECO:0000313" key="1">
    <source>
        <dbReference type="EMBL" id="KAF7304151.1"/>
    </source>
</evidence>
<dbReference type="GeneID" id="59345718"/>
<dbReference type="InterPro" id="IPR032675">
    <property type="entry name" value="LRR_dom_sf"/>
</dbReference>
<dbReference type="OrthoDB" id="2897256at2759"/>
<dbReference type="EMBL" id="JACAZF010000005">
    <property type="protein sequence ID" value="KAF7304151.1"/>
    <property type="molecule type" value="Genomic_DNA"/>
</dbReference>
<dbReference type="RefSeq" id="XP_037221123.1">
    <property type="nucleotide sequence ID" value="XM_037363202.1"/>
</dbReference>
<reference evidence="1" key="1">
    <citation type="submission" date="2020-05" db="EMBL/GenBank/DDBJ databases">
        <title>Mycena genomes resolve the evolution of fungal bioluminescence.</title>
        <authorList>
            <person name="Tsai I.J."/>
        </authorList>
    </citation>
    <scope>NUCLEOTIDE SEQUENCE</scope>
    <source>
        <strain evidence="1">171206Taipei</strain>
    </source>
</reference>